<feature type="signal peptide" evidence="5">
    <location>
        <begin position="1"/>
        <end position="18"/>
    </location>
</feature>
<evidence type="ECO:0000256" key="4">
    <source>
        <dbReference type="SAM" id="Phobius"/>
    </source>
</evidence>
<evidence type="ECO:0000313" key="7">
    <source>
        <dbReference type="Proteomes" id="UP000639338"/>
    </source>
</evidence>
<feature type="chain" id="PRO_5032377029" description="Protein singed wings 2" evidence="5">
    <location>
        <begin position="19"/>
        <end position="460"/>
    </location>
</feature>
<organism evidence="6 7">
    <name type="scientific">Aphidius gifuensis</name>
    <name type="common">Parasitoid wasp</name>
    <dbReference type="NCBI Taxonomy" id="684658"/>
    <lineage>
        <taxon>Eukaryota</taxon>
        <taxon>Metazoa</taxon>
        <taxon>Ecdysozoa</taxon>
        <taxon>Arthropoda</taxon>
        <taxon>Hexapoda</taxon>
        <taxon>Insecta</taxon>
        <taxon>Pterygota</taxon>
        <taxon>Neoptera</taxon>
        <taxon>Endopterygota</taxon>
        <taxon>Hymenoptera</taxon>
        <taxon>Apocrita</taxon>
        <taxon>Ichneumonoidea</taxon>
        <taxon>Braconidae</taxon>
        <taxon>Aphidiinae</taxon>
        <taxon>Aphidius</taxon>
    </lineage>
</organism>
<dbReference type="Pfam" id="PF13855">
    <property type="entry name" value="LRR_8"/>
    <property type="match status" value="1"/>
</dbReference>
<evidence type="ECO:0008006" key="8">
    <source>
        <dbReference type="Google" id="ProtNLM"/>
    </source>
</evidence>
<dbReference type="PROSITE" id="PS51450">
    <property type="entry name" value="LRR"/>
    <property type="match status" value="2"/>
</dbReference>
<dbReference type="Gene3D" id="3.80.10.10">
    <property type="entry name" value="Ribonuclease Inhibitor"/>
    <property type="match status" value="2"/>
</dbReference>
<reference evidence="6 7" key="1">
    <citation type="submission" date="2020-08" db="EMBL/GenBank/DDBJ databases">
        <title>Aphidius gifuensis genome sequencing and assembly.</title>
        <authorList>
            <person name="Du Z."/>
        </authorList>
    </citation>
    <scope>NUCLEOTIDE SEQUENCE [LARGE SCALE GENOMIC DNA]</scope>
    <source>
        <strain evidence="6">YNYX2018</strain>
        <tissue evidence="6">Adults</tissue>
    </source>
</reference>
<dbReference type="EMBL" id="JACMRX010000003">
    <property type="protein sequence ID" value="KAF7994117.1"/>
    <property type="molecule type" value="Genomic_DNA"/>
</dbReference>
<evidence type="ECO:0000256" key="3">
    <source>
        <dbReference type="ARBA" id="ARBA00022737"/>
    </source>
</evidence>
<keyword evidence="4" id="KW-1133">Transmembrane helix</keyword>
<keyword evidence="1" id="KW-0433">Leucine-rich repeat</keyword>
<evidence type="ECO:0000256" key="2">
    <source>
        <dbReference type="ARBA" id="ARBA00022729"/>
    </source>
</evidence>
<dbReference type="InterPro" id="IPR050541">
    <property type="entry name" value="LRR_TM_domain-containing"/>
</dbReference>
<comment type="caution">
    <text evidence="6">The sequence shown here is derived from an EMBL/GenBank/DDBJ whole genome shotgun (WGS) entry which is preliminary data.</text>
</comment>
<dbReference type="SUPFAM" id="SSF52058">
    <property type="entry name" value="L domain-like"/>
    <property type="match status" value="1"/>
</dbReference>
<name>A0A834XYP7_APHGI</name>
<feature type="transmembrane region" description="Helical" evidence="4">
    <location>
        <begin position="423"/>
        <end position="441"/>
    </location>
</feature>
<keyword evidence="3" id="KW-0677">Repeat</keyword>
<protein>
    <recommendedName>
        <fullName evidence="8">Protein singed wings 2</fullName>
    </recommendedName>
</protein>
<keyword evidence="4" id="KW-0812">Transmembrane</keyword>
<evidence type="ECO:0000256" key="1">
    <source>
        <dbReference type="ARBA" id="ARBA00022614"/>
    </source>
</evidence>
<dbReference type="OrthoDB" id="6343311at2759"/>
<sequence>MNFYFIIILLIILTINSSEENNPCLNNLNKFYNKSSICLFIDEENNHLWCSGYYGHWKNNSTSIKSLTICNWPELSLNPEELVSNFPNIKNLIIANSNLTNFSSTFSPAKYLEKLQISETHLEIFPKDAFKSLTRLRILDLRNNSLAKIDPNELNEMMMLHHIYLAGNPWKCNDKSMTWILNMTSGSLSRRIVDRDKLHCSIPFEGRPLVSVIEIIMQLEEECKLTICECELVYVVGRIGRQTTKQLMAFSSVNCSHRNLTEMPKFIPTNVTTLRLDGNKISDLTPLVTNQVYRQVLDLYLDNNVIESINQLESSYWLENFRVFSLRGNKLTDLPTYALENVLLQSGNAVSIYLGDNPWTCDCLFTPGFQDLLISYTSLVKDIHDVKCHTGHIDVLNKPIRDLTRTQICITNDGEYFIKPIDMLNIFLASMIILILGKVIYDYWSFKKTGKLPWLVAKMP</sequence>
<dbReference type="InterPro" id="IPR003591">
    <property type="entry name" value="Leu-rich_rpt_typical-subtyp"/>
</dbReference>
<dbReference type="SMART" id="SM00369">
    <property type="entry name" value="LRR_TYP"/>
    <property type="match status" value="3"/>
</dbReference>
<proteinExistence type="predicted"/>
<dbReference type="AlphaFoldDB" id="A0A834XYP7"/>
<evidence type="ECO:0000313" key="6">
    <source>
        <dbReference type="EMBL" id="KAF7994117.1"/>
    </source>
</evidence>
<dbReference type="GO" id="GO:0005886">
    <property type="term" value="C:plasma membrane"/>
    <property type="evidence" value="ECO:0007669"/>
    <property type="project" value="TreeGrafter"/>
</dbReference>
<keyword evidence="7" id="KW-1185">Reference proteome</keyword>
<dbReference type="PANTHER" id="PTHR24369:SF210">
    <property type="entry name" value="CHAOPTIN-RELATED"/>
    <property type="match status" value="1"/>
</dbReference>
<accession>A0A834XYP7</accession>
<dbReference type="InterPro" id="IPR032675">
    <property type="entry name" value="LRR_dom_sf"/>
</dbReference>
<dbReference type="InterPro" id="IPR001611">
    <property type="entry name" value="Leu-rich_rpt"/>
</dbReference>
<keyword evidence="2 5" id="KW-0732">Signal</keyword>
<dbReference type="PANTHER" id="PTHR24369">
    <property type="entry name" value="ANTIGEN BSP, PUTATIVE-RELATED"/>
    <property type="match status" value="1"/>
</dbReference>
<keyword evidence="4" id="KW-0472">Membrane</keyword>
<evidence type="ECO:0000256" key="5">
    <source>
        <dbReference type="SAM" id="SignalP"/>
    </source>
</evidence>
<dbReference type="Proteomes" id="UP000639338">
    <property type="component" value="Unassembled WGS sequence"/>
</dbReference>
<gene>
    <name evidence="6" type="ORF">HCN44_011386</name>
</gene>